<accession>A0A212JPF8</accession>
<protein>
    <recommendedName>
        <fullName evidence="5">Large ribosomal subunit protein uL10</fullName>
    </recommendedName>
    <alternativeName>
        <fullName evidence="6">50S ribosomal protein L10</fullName>
    </alternativeName>
</protein>
<dbReference type="SUPFAM" id="SSF160369">
    <property type="entry name" value="Ribosomal protein L10-like"/>
    <property type="match status" value="1"/>
</dbReference>
<evidence type="ECO:0000256" key="6">
    <source>
        <dbReference type="ARBA" id="ARBA00035502"/>
    </source>
</evidence>
<reference evidence="7" key="1">
    <citation type="submission" date="2016-04" db="EMBL/GenBank/DDBJ databases">
        <authorList>
            <person name="Evans L.H."/>
            <person name="Alamgir A."/>
            <person name="Owens N."/>
            <person name="Weber N.D."/>
            <person name="Virtaneva K."/>
            <person name="Barbian K."/>
            <person name="Babar A."/>
            <person name="Rosenke K."/>
        </authorList>
    </citation>
    <scope>NUCLEOTIDE SEQUENCE</scope>
    <source>
        <strain evidence="7">86-2</strain>
    </source>
</reference>
<evidence type="ECO:0000256" key="4">
    <source>
        <dbReference type="ARBA" id="ARBA00023274"/>
    </source>
</evidence>
<dbReference type="AlphaFoldDB" id="A0A212JPF8"/>
<evidence type="ECO:0000313" key="7">
    <source>
        <dbReference type="EMBL" id="SBW01302.1"/>
    </source>
</evidence>
<proteinExistence type="inferred from homology"/>
<keyword evidence="3 7" id="KW-0689">Ribosomal protein</keyword>
<gene>
    <name evidence="7" type="primary">rplJ</name>
    <name evidence="7" type="ORF">KL86DYS2_12005</name>
</gene>
<dbReference type="RefSeq" id="WP_135105772.1">
    <property type="nucleotide sequence ID" value="NZ_CABTJG010000017.1"/>
</dbReference>
<comment type="similarity">
    <text evidence="2">Belongs to the universal ribosomal protein uL10 family.</text>
</comment>
<dbReference type="GO" id="GO:0005840">
    <property type="term" value="C:ribosome"/>
    <property type="evidence" value="ECO:0007669"/>
    <property type="project" value="UniProtKB-KW"/>
</dbReference>
<sequence>MRKEDKSTIIETIAATIKGYDNFYLADIATLNSTKTSELRRECAKQEIKLMVVKNTLLQKALDTLEGDYSELHSVLKGNTAVMFSNSANAPAKLIAKYKKEGIPSLKAAYVQESFYIGAENLSALENIKSKNELIGDVIMLLQSPAKNVISALQSGGNTIHGVLETLSKR</sequence>
<comment type="function">
    <text evidence="1">Forms part of the ribosomal stalk, playing a central role in the interaction of the ribosome with GTP-bound translation factors.</text>
</comment>
<evidence type="ECO:0000256" key="1">
    <source>
        <dbReference type="ARBA" id="ARBA00002633"/>
    </source>
</evidence>
<dbReference type="GO" id="GO:1990904">
    <property type="term" value="C:ribonucleoprotein complex"/>
    <property type="evidence" value="ECO:0007669"/>
    <property type="project" value="UniProtKB-KW"/>
</dbReference>
<name>A0A212JPF8_9BACT</name>
<dbReference type="EMBL" id="FLUL01000001">
    <property type="protein sequence ID" value="SBW01302.1"/>
    <property type="molecule type" value="Genomic_DNA"/>
</dbReference>
<dbReference type="InterPro" id="IPR001790">
    <property type="entry name" value="Ribosomal_uL10"/>
</dbReference>
<evidence type="ECO:0000256" key="5">
    <source>
        <dbReference type="ARBA" id="ARBA00035202"/>
    </source>
</evidence>
<dbReference type="InterPro" id="IPR043141">
    <property type="entry name" value="Ribosomal_uL10-like_sf"/>
</dbReference>
<dbReference type="PANTHER" id="PTHR11560">
    <property type="entry name" value="39S RIBOSOMAL PROTEIN L10, MITOCHONDRIAL"/>
    <property type="match status" value="1"/>
</dbReference>
<evidence type="ECO:0000256" key="3">
    <source>
        <dbReference type="ARBA" id="ARBA00022980"/>
    </source>
</evidence>
<evidence type="ECO:0000256" key="2">
    <source>
        <dbReference type="ARBA" id="ARBA00008889"/>
    </source>
</evidence>
<dbReference type="Pfam" id="PF00466">
    <property type="entry name" value="Ribosomal_L10"/>
    <property type="match status" value="1"/>
</dbReference>
<keyword evidence="4" id="KW-0687">Ribonucleoprotein</keyword>
<dbReference type="CDD" id="cd05797">
    <property type="entry name" value="Ribosomal_L10"/>
    <property type="match status" value="1"/>
</dbReference>
<dbReference type="InterPro" id="IPR047865">
    <property type="entry name" value="Ribosomal_uL10_bac_type"/>
</dbReference>
<dbReference type="Gene3D" id="3.30.70.1730">
    <property type="match status" value="1"/>
</dbReference>
<dbReference type="NCBIfam" id="NF000955">
    <property type="entry name" value="PRK00099.1-1"/>
    <property type="match status" value="1"/>
</dbReference>
<organism evidence="7">
    <name type="scientific">uncultured Dysgonomonas sp</name>
    <dbReference type="NCBI Taxonomy" id="206096"/>
    <lineage>
        <taxon>Bacteria</taxon>
        <taxon>Pseudomonadati</taxon>
        <taxon>Bacteroidota</taxon>
        <taxon>Bacteroidia</taxon>
        <taxon>Bacteroidales</taxon>
        <taxon>Dysgonomonadaceae</taxon>
        <taxon>Dysgonomonas</taxon>
        <taxon>environmental samples</taxon>
    </lineage>
</organism>